<comment type="subcellular location">
    <subcellularLocation>
        <location evidence="1">Cell membrane</location>
        <topology evidence="1">Multi-pass membrane protein</topology>
    </subcellularLocation>
</comment>
<organism evidence="11 12">
    <name type="scientific">Rhynchophorus ferrugineus</name>
    <name type="common">Red palm weevil</name>
    <name type="synonym">Curculio ferrugineus</name>
    <dbReference type="NCBI Taxonomy" id="354439"/>
    <lineage>
        <taxon>Eukaryota</taxon>
        <taxon>Metazoa</taxon>
        <taxon>Ecdysozoa</taxon>
        <taxon>Arthropoda</taxon>
        <taxon>Hexapoda</taxon>
        <taxon>Insecta</taxon>
        <taxon>Pterygota</taxon>
        <taxon>Neoptera</taxon>
        <taxon>Endopterygota</taxon>
        <taxon>Coleoptera</taxon>
        <taxon>Polyphaga</taxon>
        <taxon>Cucujiformia</taxon>
        <taxon>Curculionidae</taxon>
        <taxon>Dryophthorinae</taxon>
        <taxon>Rhynchophorus</taxon>
    </lineage>
</organism>
<dbReference type="FunFam" id="1.20.1250.20:FF:001511">
    <property type="entry name" value="Solute carrier family 2, facilitated glucose transporter member 5"/>
    <property type="match status" value="1"/>
</dbReference>
<feature type="transmembrane region" description="Helical" evidence="9">
    <location>
        <begin position="525"/>
        <end position="545"/>
    </location>
</feature>
<dbReference type="PRINTS" id="PR00171">
    <property type="entry name" value="SUGRTRNSPORT"/>
</dbReference>
<dbReference type="NCBIfam" id="TIGR00879">
    <property type="entry name" value="SP"/>
    <property type="match status" value="1"/>
</dbReference>
<keyword evidence="3" id="KW-1003">Cell membrane</keyword>
<dbReference type="GO" id="GO:1990539">
    <property type="term" value="P:fructose import across plasma membrane"/>
    <property type="evidence" value="ECO:0007669"/>
    <property type="project" value="UniProtKB-ARBA"/>
</dbReference>
<comment type="similarity">
    <text evidence="8">Belongs to the major facilitator superfamily. Sugar transporter (TC 2.A.1.1) family.</text>
</comment>
<evidence type="ECO:0000256" key="2">
    <source>
        <dbReference type="ARBA" id="ARBA00022448"/>
    </source>
</evidence>
<dbReference type="InterPro" id="IPR005828">
    <property type="entry name" value="MFS_sugar_transport-like"/>
</dbReference>
<reference evidence="11" key="1">
    <citation type="submission" date="2020-08" db="EMBL/GenBank/DDBJ databases">
        <title>Genome sequencing and assembly of the red palm weevil Rhynchophorus ferrugineus.</title>
        <authorList>
            <person name="Dias G.B."/>
            <person name="Bergman C.M."/>
            <person name="Manee M."/>
        </authorList>
    </citation>
    <scope>NUCLEOTIDE SEQUENCE</scope>
    <source>
        <strain evidence="11">AA-2017</strain>
        <tissue evidence="11">Whole larva</tissue>
    </source>
</reference>
<gene>
    <name evidence="11" type="ORF">GWI33_015158</name>
</gene>
<dbReference type="OrthoDB" id="4540492at2759"/>
<evidence type="ECO:0000256" key="7">
    <source>
        <dbReference type="ARBA" id="ARBA00023180"/>
    </source>
</evidence>
<dbReference type="PANTHER" id="PTHR23503:SF127">
    <property type="entry name" value="FI08437P-RELATED"/>
    <property type="match status" value="1"/>
</dbReference>
<dbReference type="Pfam" id="PF14995">
    <property type="entry name" value="TMEM107"/>
    <property type="match status" value="1"/>
</dbReference>
<dbReference type="Gene3D" id="1.20.1250.20">
    <property type="entry name" value="MFS general substrate transporter like domains"/>
    <property type="match status" value="1"/>
</dbReference>
<evidence type="ECO:0000259" key="10">
    <source>
        <dbReference type="PROSITE" id="PS50850"/>
    </source>
</evidence>
<dbReference type="InterPro" id="IPR045263">
    <property type="entry name" value="GLUT"/>
</dbReference>
<evidence type="ECO:0000313" key="11">
    <source>
        <dbReference type="EMBL" id="KAF7272018.1"/>
    </source>
</evidence>
<feature type="transmembrane region" description="Helical" evidence="9">
    <location>
        <begin position="186"/>
        <end position="204"/>
    </location>
</feature>
<evidence type="ECO:0000256" key="6">
    <source>
        <dbReference type="ARBA" id="ARBA00023136"/>
    </source>
</evidence>
<feature type="transmembrane region" description="Helical" evidence="9">
    <location>
        <begin position="12"/>
        <end position="36"/>
    </location>
</feature>
<feature type="transmembrane region" description="Helical" evidence="9">
    <location>
        <begin position="155"/>
        <end position="179"/>
    </location>
</feature>
<protein>
    <recommendedName>
        <fullName evidence="10">Major facilitator superfamily (MFS) profile domain-containing protein</fullName>
    </recommendedName>
</protein>
<dbReference type="GO" id="GO:0005353">
    <property type="term" value="F:fructose transmembrane transporter activity"/>
    <property type="evidence" value="ECO:0007669"/>
    <property type="project" value="UniProtKB-ARBA"/>
</dbReference>
<feature type="transmembrane region" description="Helical" evidence="9">
    <location>
        <begin position="248"/>
        <end position="271"/>
    </location>
</feature>
<evidence type="ECO:0000256" key="8">
    <source>
        <dbReference type="RuleBase" id="RU003346"/>
    </source>
</evidence>
<feature type="transmembrane region" description="Helical" evidence="9">
    <location>
        <begin position="408"/>
        <end position="428"/>
    </location>
</feature>
<dbReference type="PROSITE" id="PS00217">
    <property type="entry name" value="SUGAR_TRANSPORT_2"/>
    <property type="match status" value="1"/>
</dbReference>
<feature type="transmembrane region" description="Helical" evidence="9">
    <location>
        <begin position="42"/>
        <end position="61"/>
    </location>
</feature>
<evidence type="ECO:0000256" key="5">
    <source>
        <dbReference type="ARBA" id="ARBA00022989"/>
    </source>
</evidence>
<dbReference type="PANTHER" id="PTHR23503">
    <property type="entry name" value="SOLUTE CARRIER FAMILY 2"/>
    <property type="match status" value="1"/>
</dbReference>
<dbReference type="Pfam" id="PF00083">
    <property type="entry name" value="Sugar_tr"/>
    <property type="match status" value="1"/>
</dbReference>
<keyword evidence="7" id="KW-0325">Glycoprotein</keyword>
<feature type="transmembrane region" description="Helical" evidence="9">
    <location>
        <begin position="363"/>
        <end position="388"/>
    </location>
</feature>
<feature type="transmembrane region" description="Helical" evidence="9">
    <location>
        <begin position="68"/>
        <end position="89"/>
    </location>
</feature>
<proteinExistence type="inferred from homology"/>
<feature type="transmembrane region" description="Helical" evidence="9">
    <location>
        <begin position="216"/>
        <end position="236"/>
    </location>
</feature>
<name>A0A834I5K2_RHYFE</name>
<keyword evidence="2 8" id="KW-0813">Transport</keyword>
<dbReference type="InterPro" id="IPR020846">
    <property type="entry name" value="MFS_dom"/>
</dbReference>
<dbReference type="InterPro" id="IPR005829">
    <property type="entry name" value="Sugar_transporter_CS"/>
</dbReference>
<evidence type="ECO:0000256" key="4">
    <source>
        <dbReference type="ARBA" id="ARBA00022692"/>
    </source>
</evidence>
<dbReference type="AlphaFoldDB" id="A0A834I5K2"/>
<dbReference type="InterPro" id="IPR003663">
    <property type="entry name" value="Sugar/inositol_transpt"/>
</dbReference>
<keyword evidence="4 9" id="KW-0812">Transmembrane</keyword>
<dbReference type="InterPro" id="IPR029248">
    <property type="entry name" value="TMEM107"/>
</dbReference>
<keyword evidence="12" id="KW-1185">Reference proteome</keyword>
<evidence type="ECO:0000256" key="1">
    <source>
        <dbReference type="ARBA" id="ARBA00004651"/>
    </source>
</evidence>
<dbReference type="GO" id="GO:0005886">
    <property type="term" value="C:plasma membrane"/>
    <property type="evidence" value="ECO:0007669"/>
    <property type="project" value="UniProtKB-SubCell"/>
</dbReference>
<evidence type="ECO:0000256" key="3">
    <source>
        <dbReference type="ARBA" id="ARBA00022475"/>
    </source>
</evidence>
<dbReference type="Proteomes" id="UP000625711">
    <property type="component" value="Unassembled WGS sequence"/>
</dbReference>
<sequence>MESHINSHHTGLLTGLGITIGLIMFEFLSFICGFTMFNVTSALLSVCAHTLACFLLCLFILDEWHCNWFWWIFTFGSVLPSAYDSTVMFHETSVSYPGWTKILILAALATVLGSSTPVGYNIGVINTPGYIIKQFCNESVHSRYNIVLDESQLDILWSSVVSIFLIGGSIGSLSGSILADKTGRKGGLTISSILGLIAGVLFWVSKTANSIEMLLIGRVFGGLSAGLITAIMPMYMMELAPPHLKGATGALCPLGVTLGILFGQILSMYNILGNEGGWPHCLAISAIFQFIYVVISFILPESPKYLFVIKEKPALALKELKRIRNVNEELLTGEIELLKFEEQENIRQGEHWSISRVVRSPELFLPLLLVCTLQAGQQLSGVNAVFYYSSVIFKSAGLSVKSSELATIGAGCCNMFMAIMSVQTMIWFKRRTILQISLVTSIIFLVILGISISYMDKYQFMPYLCIVSVLGYVLCYGLGLGPIPYFIGSELFEVGARSSAMAIGSMANWSGNFVVGLTFPTMAAYIGAPSFYIFASIVIAILIFIRTYLPETKGKEACEIYSLVANGLKSKPLMPSRNIKEINTITNEKDTI</sequence>
<dbReference type="SUPFAM" id="SSF103473">
    <property type="entry name" value="MFS general substrate transporter"/>
    <property type="match status" value="1"/>
</dbReference>
<feature type="transmembrane region" description="Helical" evidence="9">
    <location>
        <begin position="433"/>
        <end position="454"/>
    </location>
</feature>
<dbReference type="PROSITE" id="PS50850">
    <property type="entry name" value="MFS"/>
    <property type="match status" value="1"/>
</dbReference>
<dbReference type="InterPro" id="IPR036259">
    <property type="entry name" value="MFS_trans_sf"/>
</dbReference>
<keyword evidence="5 9" id="KW-1133">Transmembrane helix</keyword>
<evidence type="ECO:0000256" key="9">
    <source>
        <dbReference type="SAM" id="Phobius"/>
    </source>
</evidence>
<feature type="domain" description="Major facilitator superfamily (MFS) profile" evidence="10">
    <location>
        <begin position="107"/>
        <end position="553"/>
    </location>
</feature>
<comment type="caution">
    <text evidence="11">The sequence shown here is derived from an EMBL/GenBank/DDBJ whole genome shotgun (WGS) entry which is preliminary data.</text>
</comment>
<accession>A0A834I5K2</accession>
<keyword evidence="6 9" id="KW-0472">Membrane</keyword>
<feature type="transmembrane region" description="Helical" evidence="9">
    <location>
        <begin position="277"/>
        <end position="299"/>
    </location>
</feature>
<dbReference type="EMBL" id="JAACXV010013869">
    <property type="protein sequence ID" value="KAF7272018.1"/>
    <property type="molecule type" value="Genomic_DNA"/>
</dbReference>
<feature type="transmembrane region" description="Helical" evidence="9">
    <location>
        <begin position="460"/>
        <end position="487"/>
    </location>
</feature>
<evidence type="ECO:0000313" key="12">
    <source>
        <dbReference type="Proteomes" id="UP000625711"/>
    </source>
</evidence>